<name>A0A1J5RXD3_9ZZZZ</name>
<keyword evidence="1" id="KW-1133">Transmembrane helix</keyword>
<feature type="transmembrane region" description="Helical" evidence="1">
    <location>
        <begin position="6"/>
        <end position="25"/>
    </location>
</feature>
<dbReference type="EMBL" id="MLJW01000144">
    <property type="protein sequence ID" value="OIQ96724.1"/>
    <property type="molecule type" value="Genomic_DNA"/>
</dbReference>
<gene>
    <name evidence="2" type="ORF">GALL_213120</name>
</gene>
<keyword evidence="1" id="KW-0812">Transmembrane</keyword>
<proteinExistence type="predicted"/>
<reference evidence="2" key="1">
    <citation type="submission" date="2016-10" db="EMBL/GenBank/DDBJ databases">
        <title>Sequence of Gallionella enrichment culture.</title>
        <authorList>
            <person name="Poehlein A."/>
            <person name="Muehling M."/>
            <person name="Daniel R."/>
        </authorList>
    </citation>
    <scope>NUCLEOTIDE SEQUENCE</scope>
</reference>
<evidence type="ECO:0000256" key="1">
    <source>
        <dbReference type="SAM" id="Phobius"/>
    </source>
</evidence>
<evidence type="ECO:0000313" key="2">
    <source>
        <dbReference type="EMBL" id="OIQ96724.1"/>
    </source>
</evidence>
<protein>
    <submittedName>
        <fullName evidence="2">Uncharacterized protein</fullName>
    </submittedName>
</protein>
<comment type="caution">
    <text evidence="2">The sequence shown here is derived from an EMBL/GenBank/DDBJ whole genome shotgun (WGS) entry which is preliminary data.</text>
</comment>
<keyword evidence="1" id="KW-0472">Membrane</keyword>
<organism evidence="2">
    <name type="scientific">mine drainage metagenome</name>
    <dbReference type="NCBI Taxonomy" id="410659"/>
    <lineage>
        <taxon>unclassified sequences</taxon>
        <taxon>metagenomes</taxon>
        <taxon>ecological metagenomes</taxon>
    </lineage>
</organism>
<dbReference type="AlphaFoldDB" id="A0A1J5RXD3"/>
<sequence>MNSLFVVALGFGLIILVAAIAYLVYLKRQNRLRRENLARQAIANRKAQVEQLYTK</sequence>
<accession>A0A1J5RXD3</accession>